<feature type="chain" id="PRO_5019551660" description="ARB-07466-like C-terminal domain-containing protein" evidence="2">
    <location>
        <begin position="29"/>
        <end position="320"/>
    </location>
</feature>
<feature type="coiled-coil region" evidence="1">
    <location>
        <begin position="137"/>
        <end position="182"/>
    </location>
</feature>
<dbReference type="AlphaFoldDB" id="A0A438MCS0"/>
<sequence length="320" mass="34506">MAASSPASLAIGLITAAVALFPATQATAAASAPKPSESELRTQLKKLTSKVDKLIEQYNLKRVELAKAQEAAKKADERLATAEQTLAAAQQRVAEIARLRYQNGNPPVPSFMPPENGGSAAVLNQLTTEQQAFVQGVAKARDDKQKAAEEAAELAAGIRRDTAEVDKQRDEAEDVIDDIKKKLADLVPYGTGRNSDGSWAPELPSGSDNITPRTRLMREQVQKNFSLPYAVGCFRSGSGGEHPLGRACDFMMSTGGAMPTAANLALGDRIAEWAIKNIDKLGIKYVIWKQRINHGSGWSTMGNRGSITENHFDHVHISMQ</sequence>
<dbReference type="InterPro" id="IPR058593">
    <property type="entry name" value="ARB_07466-like_C"/>
</dbReference>
<gene>
    <name evidence="4" type="ORF">EDD27_6281</name>
</gene>
<dbReference type="RefSeq" id="WP_127935486.1">
    <property type="nucleotide sequence ID" value="NZ_SAUN01000001.1"/>
</dbReference>
<name>A0A438MCS0_9ACTN</name>
<dbReference type="EMBL" id="SAUN01000001">
    <property type="protein sequence ID" value="RVX43590.1"/>
    <property type="molecule type" value="Genomic_DNA"/>
</dbReference>
<keyword evidence="5" id="KW-1185">Reference proteome</keyword>
<dbReference type="Pfam" id="PF26571">
    <property type="entry name" value="VldE"/>
    <property type="match status" value="1"/>
</dbReference>
<feature type="coiled-coil region" evidence="1">
    <location>
        <begin position="37"/>
        <end position="99"/>
    </location>
</feature>
<evidence type="ECO:0000313" key="5">
    <source>
        <dbReference type="Proteomes" id="UP000284824"/>
    </source>
</evidence>
<dbReference type="Proteomes" id="UP000284824">
    <property type="component" value="Unassembled WGS sequence"/>
</dbReference>
<proteinExistence type="predicted"/>
<evidence type="ECO:0000313" key="4">
    <source>
        <dbReference type="EMBL" id="RVX43590.1"/>
    </source>
</evidence>
<organism evidence="4 5">
    <name type="scientific">Nonomuraea polychroma</name>
    <dbReference type="NCBI Taxonomy" id="46176"/>
    <lineage>
        <taxon>Bacteria</taxon>
        <taxon>Bacillati</taxon>
        <taxon>Actinomycetota</taxon>
        <taxon>Actinomycetes</taxon>
        <taxon>Streptosporangiales</taxon>
        <taxon>Streptosporangiaceae</taxon>
        <taxon>Nonomuraea</taxon>
    </lineage>
</organism>
<protein>
    <recommendedName>
        <fullName evidence="3">ARB-07466-like C-terminal domain-containing protein</fullName>
    </recommendedName>
</protein>
<dbReference type="OrthoDB" id="2989771at2"/>
<feature type="domain" description="ARB-07466-like C-terminal" evidence="3">
    <location>
        <begin position="207"/>
        <end position="312"/>
    </location>
</feature>
<evidence type="ECO:0000259" key="3">
    <source>
        <dbReference type="Pfam" id="PF26571"/>
    </source>
</evidence>
<keyword evidence="2" id="KW-0732">Signal</keyword>
<comment type="caution">
    <text evidence="4">The sequence shown here is derived from an EMBL/GenBank/DDBJ whole genome shotgun (WGS) entry which is preliminary data.</text>
</comment>
<reference evidence="4 5" key="1">
    <citation type="submission" date="2019-01" db="EMBL/GenBank/DDBJ databases">
        <title>Sequencing the genomes of 1000 actinobacteria strains.</title>
        <authorList>
            <person name="Klenk H.-P."/>
        </authorList>
    </citation>
    <scope>NUCLEOTIDE SEQUENCE [LARGE SCALE GENOMIC DNA]</scope>
    <source>
        <strain evidence="4 5">DSM 43925</strain>
    </source>
</reference>
<evidence type="ECO:0000256" key="1">
    <source>
        <dbReference type="SAM" id="Coils"/>
    </source>
</evidence>
<evidence type="ECO:0000256" key="2">
    <source>
        <dbReference type="SAM" id="SignalP"/>
    </source>
</evidence>
<keyword evidence="1" id="KW-0175">Coiled coil</keyword>
<accession>A0A438MCS0</accession>
<feature type="signal peptide" evidence="2">
    <location>
        <begin position="1"/>
        <end position="28"/>
    </location>
</feature>